<evidence type="ECO:0000259" key="7">
    <source>
        <dbReference type="PROSITE" id="PS50135"/>
    </source>
</evidence>
<dbReference type="GO" id="GO:0008270">
    <property type="term" value="F:zinc ion binding"/>
    <property type="evidence" value="ECO:0007669"/>
    <property type="project" value="UniProtKB-KW"/>
</dbReference>
<accession>A0AAW2Z8H4</accession>
<dbReference type="SUPFAM" id="SSF46934">
    <property type="entry name" value="UBA-like"/>
    <property type="match status" value="1"/>
</dbReference>
<dbReference type="SMART" id="SM00666">
    <property type="entry name" value="PB1"/>
    <property type="match status" value="1"/>
</dbReference>
<keyword evidence="1" id="KW-0479">Metal-binding</keyword>
<dbReference type="PROSITE" id="PS50135">
    <property type="entry name" value="ZF_ZZ_2"/>
    <property type="match status" value="1"/>
</dbReference>
<dbReference type="InterPro" id="IPR000433">
    <property type="entry name" value="Znf_ZZ"/>
</dbReference>
<dbReference type="SMART" id="SM00291">
    <property type="entry name" value="ZnF_ZZ"/>
    <property type="match status" value="1"/>
</dbReference>
<feature type="domain" description="ZZ-type" evidence="7">
    <location>
        <begin position="145"/>
        <end position="202"/>
    </location>
</feature>
<dbReference type="SUPFAM" id="SSF54277">
    <property type="entry name" value="CAD &amp; PB1 domains"/>
    <property type="match status" value="1"/>
</dbReference>
<dbReference type="InterPro" id="IPR015940">
    <property type="entry name" value="UBA"/>
</dbReference>
<dbReference type="Gene3D" id="1.10.8.10">
    <property type="entry name" value="DNA helicase RuvA subunit, C-terminal domain"/>
    <property type="match status" value="1"/>
</dbReference>
<evidence type="ECO:0000313" key="9">
    <source>
        <dbReference type="Proteomes" id="UP001431209"/>
    </source>
</evidence>
<dbReference type="InterPro" id="IPR000270">
    <property type="entry name" value="PB1_dom"/>
</dbReference>
<evidence type="ECO:0000256" key="3">
    <source>
        <dbReference type="ARBA" id="ARBA00022833"/>
    </source>
</evidence>
<organism evidence="8 9">
    <name type="scientific">Acrasis kona</name>
    <dbReference type="NCBI Taxonomy" id="1008807"/>
    <lineage>
        <taxon>Eukaryota</taxon>
        <taxon>Discoba</taxon>
        <taxon>Heterolobosea</taxon>
        <taxon>Tetramitia</taxon>
        <taxon>Eutetramitia</taxon>
        <taxon>Acrasidae</taxon>
        <taxon>Acrasis</taxon>
    </lineage>
</organism>
<sequence length="307" mass="35451">MELQVIPQTQPPISDLLTVKAYFASVDEIHRFNIPPNIDLNKFKQQLAILYNECVDGNKPEETNLLDIFNKKMSVGEPKEGHIKPKDLVLQYEDDEQDWISARTEADWSEAIKIQLNCKNRGVNQLLRIKASLKDPSLAQPDAIHEGIPCANCDMNEIKGPRHECLHCYEYNLCGTCYKDQQEGLDVHDANHSFKTIHTPVYNTRHSLTRFSPYQRNHQKKHMHRPMKTVHYVPDEQHAVNYDRQLEDLSNMGFIDRASNLHFLKRHNGDVNRAVAAILETQQQVVPQNNVPQNESHEMTDEQVSQV</sequence>
<keyword evidence="3" id="KW-0862">Zinc</keyword>
<dbReference type="PROSITE" id="PS50030">
    <property type="entry name" value="UBA"/>
    <property type="match status" value="1"/>
</dbReference>
<protein>
    <submittedName>
        <fullName evidence="8">E3 ubiquitin-protein ligase</fullName>
    </submittedName>
</protein>
<dbReference type="PANTHER" id="PTHR20930">
    <property type="entry name" value="OVARIAN CARCINOMA ANTIGEN CA125-RELATED"/>
    <property type="match status" value="1"/>
</dbReference>
<name>A0AAW2Z8H4_9EUKA</name>
<evidence type="ECO:0000313" key="8">
    <source>
        <dbReference type="EMBL" id="KAL0486122.1"/>
    </source>
</evidence>
<dbReference type="SUPFAM" id="SSF57850">
    <property type="entry name" value="RING/U-box"/>
    <property type="match status" value="1"/>
</dbReference>
<dbReference type="AlphaFoldDB" id="A0AAW2Z8H4"/>
<evidence type="ECO:0000256" key="5">
    <source>
        <dbReference type="SAM" id="MobiDB-lite"/>
    </source>
</evidence>
<dbReference type="Proteomes" id="UP001431209">
    <property type="component" value="Unassembled WGS sequence"/>
</dbReference>
<gene>
    <name evidence="8" type="ORF">AKO1_001769</name>
</gene>
<evidence type="ECO:0000259" key="6">
    <source>
        <dbReference type="PROSITE" id="PS50030"/>
    </source>
</evidence>
<evidence type="ECO:0000256" key="2">
    <source>
        <dbReference type="ARBA" id="ARBA00022771"/>
    </source>
</evidence>
<keyword evidence="9" id="KW-1185">Reference proteome</keyword>
<feature type="domain" description="UBA" evidence="6">
    <location>
        <begin position="233"/>
        <end position="281"/>
    </location>
</feature>
<proteinExistence type="predicted"/>
<comment type="caution">
    <text evidence="8">The sequence shown here is derived from an EMBL/GenBank/DDBJ whole genome shotgun (WGS) entry which is preliminary data.</text>
</comment>
<dbReference type="EMBL" id="JAOPGA020001202">
    <property type="protein sequence ID" value="KAL0486122.1"/>
    <property type="molecule type" value="Genomic_DNA"/>
</dbReference>
<evidence type="ECO:0000256" key="4">
    <source>
        <dbReference type="PROSITE-ProRule" id="PRU00228"/>
    </source>
</evidence>
<dbReference type="PANTHER" id="PTHR20930:SF0">
    <property type="entry name" value="PROTEIN ILRUN"/>
    <property type="match status" value="1"/>
</dbReference>
<dbReference type="Pfam" id="PF00569">
    <property type="entry name" value="ZZ"/>
    <property type="match status" value="1"/>
</dbReference>
<keyword evidence="2 4" id="KW-0863">Zinc-finger</keyword>
<dbReference type="InterPro" id="IPR009060">
    <property type="entry name" value="UBA-like_sf"/>
</dbReference>
<dbReference type="InterPro" id="IPR043145">
    <property type="entry name" value="Znf_ZZ_sf"/>
</dbReference>
<reference evidence="8 9" key="1">
    <citation type="submission" date="2024-03" db="EMBL/GenBank/DDBJ databases">
        <title>The Acrasis kona genome and developmental transcriptomes reveal deep origins of eukaryotic multicellular pathways.</title>
        <authorList>
            <person name="Sheikh S."/>
            <person name="Fu C.-J."/>
            <person name="Brown M.W."/>
            <person name="Baldauf S.L."/>
        </authorList>
    </citation>
    <scope>NUCLEOTIDE SEQUENCE [LARGE SCALE GENOMIC DNA]</scope>
    <source>
        <strain evidence="8 9">ATCC MYA-3509</strain>
    </source>
</reference>
<dbReference type="Gene3D" id="3.30.60.90">
    <property type="match status" value="1"/>
</dbReference>
<feature type="region of interest" description="Disordered" evidence="5">
    <location>
        <begin position="286"/>
        <end position="307"/>
    </location>
</feature>
<evidence type="ECO:0000256" key="1">
    <source>
        <dbReference type="ARBA" id="ARBA00022723"/>
    </source>
</evidence>